<reference evidence="2 3" key="1">
    <citation type="submission" date="2014-04" db="EMBL/GenBank/DDBJ databases">
        <authorList>
            <consortium name="DOE Joint Genome Institute"/>
            <person name="Kuo A."/>
            <person name="Martino E."/>
            <person name="Perotto S."/>
            <person name="Kohler A."/>
            <person name="Nagy L.G."/>
            <person name="Floudas D."/>
            <person name="Copeland A."/>
            <person name="Barry K.W."/>
            <person name="Cichocki N."/>
            <person name="Veneault-Fourrey C."/>
            <person name="LaButti K."/>
            <person name="Lindquist E.A."/>
            <person name="Lipzen A."/>
            <person name="Lundell T."/>
            <person name="Morin E."/>
            <person name="Murat C."/>
            <person name="Sun H."/>
            <person name="Tunlid A."/>
            <person name="Henrissat B."/>
            <person name="Grigoriev I.V."/>
            <person name="Hibbett D.S."/>
            <person name="Martin F."/>
            <person name="Nordberg H.P."/>
            <person name="Cantor M.N."/>
            <person name="Hua S.X."/>
        </authorList>
    </citation>
    <scope>NUCLEOTIDE SEQUENCE [LARGE SCALE GENOMIC DNA]</scope>
    <source>
        <strain evidence="2 3">Zn</strain>
    </source>
</reference>
<dbReference type="Gene3D" id="3.60.15.10">
    <property type="entry name" value="Ribonuclease Z/Hydroxyacylglutathione hydrolase-like"/>
    <property type="match status" value="1"/>
</dbReference>
<sequence length="286" mass="31334">MLSSLQADVYVAPGIPIPPSPYNAHNFWQPISSTLIYGEKEAVLIDTPVSISQTEDLADWIDATLNGKTLTTIYVTHGHGDHFFGISTLLNRFPGVKAVATSGTVQHMKEQLEPDVFNSFWLGLFPGGQIATPVAIAEPLPADDIFFLEGHILQAIEVGQSDTYSSTVLHVPSLKLAVCGDVVYGDNHQLFLEANTVALRSQWLASIEKVEALDPETVVAGHKRQFQLDGAYNLAATKKYIRTFDEVLSRSKNATELYNGMLQAYPDRVNRFILELSAGAAFNTNI</sequence>
<evidence type="ECO:0000313" key="2">
    <source>
        <dbReference type="EMBL" id="KIN03479.1"/>
    </source>
</evidence>
<dbReference type="PANTHER" id="PTHR42951:SF14">
    <property type="entry name" value="METALLO-BETA-LACTAMASE SUPERFAMILY PROTEIN"/>
    <property type="match status" value="1"/>
</dbReference>
<keyword evidence="3" id="KW-1185">Reference proteome</keyword>
<proteinExistence type="predicted"/>
<organism evidence="2 3">
    <name type="scientific">Oidiodendron maius (strain Zn)</name>
    <dbReference type="NCBI Taxonomy" id="913774"/>
    <lineage>
        <taxon>Eukaryota</taxon>
        <taxon>Fungi</taxon>
        <taxon>Dikarya</taxon>
        <taxon>Ascomycota</taxon>
        <taxon>Pezizomycotina</taxon>
        <taxon>Leotiomycetes</taxon>
        <taxon>Leotiomycetes incertae sedis</taxon>
        <taxon>Myxotrichaceae</taxon>
        <taxon>Oidiodendron</taxon>
    </lineage>
</organism>
<accession>A0A0C3CWT4</accession>
<dbReference type="InterPro" id="IPR001279">
    <property type="entry name" value="Metallo-B-lactamas"/>
</dbReference>
<gene>
    <name evidence="2" type="ORF">OIDMADRAFT_26171</name>
</gene>
<dbReference type="InterPro" id="IPR050855">
    <property type="entry name" value="NDM-1-like"/>
</dbReference>
<dbReference type="AlphaFoldDB" id="A0A0C3CWT4"/>
<dbReference type="Proteomes" id="UP000054321">
    <property type="component" value="Unassembled WGS sequence"/>
</dbReference>
<dbReference type="STRING" id="913774.A0A0C3CWT4"/>
<dbReference type="OrthoDB" id="536211at2759"/>
<name>A0A0C3CWT4_OIDMZ</name>
<protein>
    <recommendedName>
        <fullName evidence="1">Metallo-beta-lactamase domain-containing protein</fullName>
    </recommendedName>
</protein>
<dbReference type="SMART" id="SM00849">
    <property type="entry name" value="Lactamase_B"/>
    <property type="match status" value="1"/>
</dbReference>
<dbReference type="SUPFAM" id="SSF56281">
    <property type="entry name" value="Metallo-hydrolase/oxidoreductase"/>
    <property type="match status" value="1"/>
</dbReference>
<feature type="domain" description="Metallo-beta-lactamase" evidence="1">
    <location>
        <begin position="30"/>
        <end position="222"/>
    </location>
</feature>
<evidence type="ECO:0000259" key="1">
    <source>
        <dbReference type="SMART" id="SM00849"/>
    </source>
</evidence>
<evidence type="ECO:0000313" key="3">
    <source>
        <dbReference type="Proteomes" id="UP000054321"/>
    </source>
</evidence>
<dbReference type="PANTHER" id="PTHR42951">
    <property type="entry name" value="METALLO-BETA-LACTAMASE DOMAIN-CONTAINING"/>
    <property type="match status" value="1"/>
</dbReference>
<dbReference type="CDD" id="cd07739">
    <property type="entry name" value="metallo-hydrolase-like_MBL-fold"/>
    <property type="match status" value="1"/>
</dbReference>
<dbReference type="InterPro" id="IPR036866">
    <property type="entry name" value="RibonucZ/Hydroxyglut_hydro"/>
</dbReference>
<reference evidence="3" key="2">
    <citation type="submission" date="2015-01" db="EMBL/GenBank/DDBJ databases">
        <title>Evolutionary Origins and Diversification of the Mycorrhizal Mutualists.</title>
        <authorList>
            <consortium name="DOE Joint Genome Institute"/>
            <consortium name="Mycorrhizal Genomics Consortium"/>
            <person name="Kohler A."/>
            <person name="Kuo A."/>
            <person name="Nagy L.G."/>
            <person name="Floudas D."/>
            <person name="Copeland A."/>
            <person name="Barry K.W."/>
            <person name="Cichocki N."/>
            <person name="Veneault-Fourrey C."/>
            <person name="LaButti K."/>
            <person name="Lindquist E.A."/>
            <person name="Lipzen A."/>
            <person name="Lundell T."/>
            <person name="Morin E."/>
            <person name="Murat C."/>
            <person name="Riley R."/>
            <person name="Ohm R."/>
            <person name="Sun H."/>
            <person name="Tunlid A."/>
            <person name="Henrissat B."/>
            <person name="Grigoriev I.V."/>
            <person name="Hibbett D.S."/>
            <person name="Martin F."/>
        </authorList>
    </citation>
    <scope>NUCLEOTIDE SEQUENCE [LARGE SCALE GENOMIC DNA]</scope>
    <source>
        <strain evidence="3">Zn</strain>
    </source>
</reference>
<dbReference type="EMBL" id="KN832873">
    <property type="protein sequence ID" value="KIN03479.1"/>
    <property type="molecule type" value="Genomic_DNA"/>
</dbReference>
<dbReference type="InParanoid" id="A0A0C3CWT4"/>
<dbReference type="Pfam" id="PF00753">
    <property type="entry name" value="Lactamase_B"/>
    <property type="match status" value="1"/>
</dbReference>
<dbReference type="HOGENOM" id="CLU_054962_1_0_1"/>